<dbReference type="EMBL" id="JARBHB010000003">
    <property type="protein sequence ID" value="KAJ8888967.1"/>
    <property type="molecule type" value="Genomic_DNA"/>
</dbReference>
<evidence type="ECO:0000313" key="2">
    <source>
        <dbReference type="EMBL" id="KAJ8888967.1"/>
    </source>
</evidence>
<evidence type="ECO:0000256" key="1">
    <source>
        <dbReference type="SAM" id="MobiDB-lite"/>
    </source>
</evidence>
<gene>
    <name evidence="2" type="ORF">PR048_008461</name>
</gene>
<accession>A0ABQ9HXH1</accession>
<dbReference type="Proteomes" id="UP001159363">
    <property type="component" value="Chromosome 3"/>
</dbReference>
<feature type="region of interest" description="Disordered" evidence="1">
    <location>
        <begin position="39"/>
        <end position="67"/>
    </location>
</feature>
<comment type="caution">
    <text evidence="2">The sequence shown here is derived from an EMBL/GenBank/DDBJ whole genome shotgun (WGS) entry which is preliminary data.</text>
</comment>
<proteinExistence type="predicted"/>
<organism evidence="2 3">
    <name type="scientific">Dryococelus australis</name>
    <dbReference type="NCBI Taxonomy" id="614101"/>
    <lineage>
        <taxon>Eukaryota</taxon>
        <taxon>Metazoa</taxon>
        <taxon>Ecdysozoa</taxon>
        <taxon>Arthropoda</taxon>
        <taxon>Hexapoda</taxon>
        <taxon>Insecta</taxon>
        <taxon>Pterygota</taxon>
        <taxon>Neoptera</taxon>
        <taxon>Polyneoptera</taxon>
        <taxon>Phasmatodea</taxon>
        <taxon>Verophasmatodea</taxon>
        <taxon>Anareolatae</taxon>
        <taxon>Phasmatidae</taxon>
        <taxon>Eurycanthinae</taxon>
        <taxon>Dryococelus</taxon>
    </lineage>
</organism>
<protein>
    <submittedName>
        <fullName evidence="2">Uncharacterized protein</fullName>
    </submittedName>
</protein>
<name>A0ABQ9HXH1_9NEOP</name>
<sequence>MQQVMKMLSTDAENINNGNDDKADWLKIFSSLVKTYRERDTEASTSKHRTNLDVQPGQSVAAEESDSDAVVEASEVNDRDPTQLHAVSDTEPLQTSAQHVALPINDVKFGDFVLVE</sequence>
<evidence type="ECO:0000313" key="3">
    <source>
        <dbReference type="Proteomes" id="UP001159363"/>
    </source>
</evidence>
<keyword evidence="3" id="KW-1185">Reference proteome</keyword>
<reference evidence="2 3" key="1">
    <citation type="submission" date="2023-02" db="EMBL/GenBank/DDBJ databases">
        <title>LHISI_Scaffold_Assembly.</title>
        <authorList>
            <person name="Stuart O.P."/>
            <person name="Cleave R."/>
            <person name="Magrath M.J.L."/>
            <person name="Mikheyev A.S."/>
        </authorList>
    </citation>
    <scope>NUCLEOTIDE SEQUENCE [LARGE SCALE GENOMIC DNA]</scope>
    <source>
        <strain evidence="2">Daus_M_001</strain>
        <tissue evidence="2">Leg muscle</tissue>
    </source>
</reference>